<proteinExistence type="predicted"/>
<dbReference type="InterPro" id="IPR000801">
    <property type="entry name" value="Esterase-like"/>
</dbReference>
<dbReference type="HOGENOM" id="CLU_037947_2_0_11"/>
<keyword evidence="1" id="KW-0812">Transmembrane</keyword>
<reference evidence="3" key="1">
    <citation type="journal article" date="2006" name="Proc. Natl. Acad. Sci. U.S.A.">
        <title>The complete genome of Rhodococcus sp. RHA1 provides insights into a catabolic powerhouse.</title>
        <authorList>
            <person name="McLeod M.P."/>
            <person name="Warren R.L."/>
            <person name="Hsiao W.W.L."/>
            <person name="Araki N."/>
            <person name="Myhre M."/>
            <person name="Fernandes C."/>
            <person name="Miyazawa D."/>
            <person name="Wong W."/>
            <person name="Lillquist A.L."/>
            <person name="Wang D."/>
            <person name="Dosanjh M."/>
            <person name="Hara H."/>
            <person name="Petrescu A."/>
            <person name="Morin R.D."/>
            <person name="Yang G."/>
            <person name="Stott J.M."/>
            <person name="Schein J.E."/>
            <person name="Shin H."/>
            <person name="Smailus D."/>
            <person name="Siddiqui A.S."/>
            <person name="Marra M.A."/>
            <person name="Jones S.J.M."/>
            <person name="Holt R."/>
            <person name="Brinkman F.S.L."/>
            <person name="Miyauchi K."/>
            <person name="Fukuda M."/>
            <person name="Davies J.E."/>
            <person name="Mohn W.W."/>
            <person name="Eltis L.D."/>
        </authorList>
    </citation>
    <scope>NUCLEOTIDE SEQUENCE [LARGE SCALE GENOMIC DNA]</scope>
    <source>
        <strain evidence="3">RHA1</strain>
    </source>
</reference>
<dbReference type="Pfam" id="PF00756">
    <property type="entry name" value="Esterase"/>
    <property type="match status" value="1"/>
</dbReference>
<sequence length="460" mass="48889">MNVTPAILPVAPSRRRSAGSRSRLRDVEWLSDLSVISGPLPWILTVIGVLGGVWLLAARTPWYRRKAIPICLAVSVVVTVVLYWMVEKVLRPFPDPIEIPIYVWIGLGLFAIVLLVPRIRAGRTVKAAVVSVLAVLAVLLASATQINLVFDAYPTVGTAFGAEPFDRVQMNDLGSTAENVVTGTPLDASWTAPPGMPSEGRVLTAGIPGTASGFAARDAEIYLPPAYFANPRPLLPVLVMLAGQPGSPEDWFAGGKLATTMNEFAAKHGGLAPIVVVADGTGSQIANPLCVDSKLGNVATYLAKDVPSWVKSNLQVNPDPKAWAIGGLSYGGTCSLQMATNYPDVYPTFLDISGQEEPTLGDHQRTLDDGFGGDEAAFKRVNPLDLMASKQYPDSAGVFVIGSDDDAYKPGAQKVYQAAKNAGMDVQYVEVPGGHSFAVWSAGLEKELPWLAQRLGLIGS</sequence>
<dbReference type="GO" id="GO:0016747">
    <property type="term" value="F:acyltransferase activity, transferring groups other than amino-acyl groups"/>
    <property type="evidence" value="ECO:0007669"/>
    <property type="project" value="TreeGrafter"/>
</dbReference>
<dbReference type="AlphaFoldDB" id="Q0S6B3"/>
<dbReference type="EMBL" id="CP000431">
    <property type="protein sequence ID" value="ABG96923.1"/>
    <property type="molecule type" value="Genomic_DNA"/>
</dbReference>
<feature type="transmembrane region" description="Helical" evidence="1">
    <location>
        <begin position="128"/>
        <end position="150"/>
    </location>
</feature>
<dbReference type="Gene3D" id="3.40.50.1820">
    <property type="entry name" value="alpha/beta hydrolase"/>
    <property type="match status" value="1"/>
</dbReference>
<dbReference type="InterPro" id="IPR050583">
    <property type="entry name" value="Mycobacterial_A85_antigen"/>
</dbReference>
<dbReference type="PANTHER" id="PTHR48098:SF1">
    <property type="entry name" value="DIACYLGLYCEROL ACYLTRANSFERASE_MYCOLYLTRANSFERASE AG85A"/>
    <property type="match status" value="1"/>
</dbReference>
<name>Q0S6B3_RHOJR</name>
<dbReference type="PANTHER" id="PTHR48098">
    <property type="entry name" value="ENTEROCHELIN ESTERASE-RELATED"/>
    <property type="match status" value="1"/>
</dbReference>
<keyword evidence="1" id="KW-0472">Membrane</keyword>
<dbReference type="InterPro" id="IPR029058">
    <property type="entry name" value="AB_hydrolase_fold"/>
</dbReference>
<feature type="transmembrane region" description="Helical" evidence="1">
    <location>
        <begin position="67"/>
        <end position="85"/>
    </location>
</feature>
<dbReference type="Proteomes" id="UP000008710">
    <property type="component" value="Chromosome"/>
</dbReference>
<feature type="transmembrane region" description="Helical" evidence="1">
    <location>
        <begin position="97"/>
        <end position="116"/>
    </location>
</feature>
<protein>
    <submittedName>
        <fullName evidence="2">Possible esterase</fullName>
    </submittedName>
</protein>
<dbReference type="SUPFAM" id="SSF53474">
    <property type="entry name" value="alpha/beta-Hydrolases"/>
    <property type="match status" value="1"/>
</dbReference>
<evidence type="ECO:0000256" key="1">
    <source>
        <dbReference type="SAM" id="Phobius"/>
    </source>
</evidence>
<evidence type="ECO:0000313" key="3">
    <source>
        <dbReference type="Proteomes" id="UP000008710"/>
    </source>
</evidence>
<evidence type="ECO:0000313" key="2">
    <source>
        <dbReference type="EMBL" id="ABG96923.1"/>
    </source>
</evidence>
<feature type="transmembrane region" description="Helical" evidence="1">
    <location>
        <begin position="40"/>
        <end position="58"/>
    </location>
</feature>
<keyword evidence="1" id="KW-1133">Transmembrane helix</keyword>
<accession>Q0S6B3</accession>
<dbReference type="eggNOG" id="COG0627">
    <property type="taxonomic scope" value="Bacteria"/>
</dbReference>
<gene>
    <name evidence="2" type="ordered locus">RHA1_ro05142</name>
</gene>
<dbReference type="KEGG" id="rha:RHA1_ro05142"/>
<organism evidence="2 3">
    <name type="scientific">Rhodococcus jostii (strain RHA1)</name>
    <dbReference type="NCBI Taxonomy" id="101510"/>
    <lineage>
        <taxon>Bacteria</taxon>
        <taxon>Bacillati</taxon>
        <taxon>Actinomycetota</taxon>
        <taxon>Actinomycetes</taxon>
        <taxon>Mycobacteriales</taxon>
        <taxon>Nocardiaceae</taxon>
        <taxon>Rhodococcus</taxon>
    </lineage>
</organism>
<dbReference type="ESTHER" id="rhosr-q0s6b3">
    <property type="family name" value="A85-Est-Putative"/>
</dbReference>